<dbReference type="InterPro" id="IPR044862">
    <property type="entry name" value="Pro_4_hyd_alph_FE2OG_OXY"/>
</dbReference>
<dbReference type="PANTHER" id="PTHR33099">
    <property type="entry name" value="FE2OG DIOXYGENASE DOMAIN-CONTAINING PROTEIN"/>
    <property type="match status" value="1"/>
</dbReference>
<proteinExistence type="predicted"/>
<dbReference type="PANTHER" id="PTHR33099:SF7">
    <property type="entry name" value="MYND-TYPE DOMAIN-CONTAINING PROTEIN"/>
    <property type="match status" value="1"/>
</dbReference>
<dbReference type="OrthoDB" id="9782970at2"/>
<evidence type="ECO:0000259" key="1">
    <source>
        <dbReference type="Pfam" id="PF13640"/>
    </source>
</evidence>
<reference evidence="2 3" key="1">
    <citation type="journal article" date="2018" name="Arch. Microbiol.">
        <title>New insights into the metabolic potential of the phototrophic purple bacterium Rhodopila globiformis DSM 161(T) from its draft genome sequence and evidence for a vanadium-dependent nitrogenase.</title>
        <authorList>
            <person name="Imhoff J.F."/>
            <person name="Rahn T."/>
            <person name="Kunzel S."/>
            <person name="Neulinger S.C."/>
        </authorList>
    </citation>
    <scope>NUCLEOTIDE SEQUENCE [LARGE SCALE GENOMIC DNA]</scope>
    <source>
        <strain evidence="2 3">DSM 161</strain>
    </source>
</reference>
<dbReference type="Proteomes" id="UP000239724">
    <property type="component" value="Unassembled WGS sequence"/>
</dbReference>
<dbReference type="Pfam" id="PF13640">
    <property type="entry name" value="2OG-FeII_Oxy_3"/>
    <property type="match status" value="1"/>
</dbReference>
<dbReference type="AlphaFoldDB" id="A0A2S6NN95"/>
<protein>
    <recommendedName>
        <fullName evidence="1">Prolyl 4-hydroxylase alpha subunit Fe(2+) 2OG dioxygenase domain-containing protein</fullName>
    </recommendedName>
</protein>
<gene>
    <name evidence="2" type="ORF">CCS01_02185</name>
</gene>
<feature type="domain" description="Prolyl 4-hydroxylase alpha subunit Fe(2+) 2OG dioxygenase" evidence="1">
    <location>
        <begin position="121"/>
        <end position="207"/>
    </location>
</feature>
<sequence>MSALTADLASILASVRRPGDFFVAGTAELRMPSLLVDGVGPIALPLLPAQAAQLAAAAEPAPYGRGEETLVDPAVRRSWQIAPQHVRIGGRGWTATLDSILARLPEGLGVDKPISAELHKLLLYETGGFFVGHRDTEKAAGMFGTLVIVLPSHFAGGELIVRNKGREARLDLHRDDPAEVGFAAFYADCVHEVLPVTDGHRLTLVYNLLRAGGGKPPEPPGYEREQGRLASLLEAWSARKASPVDDGTPDKVIHILEHAYTQAELDFAKLKGVDAAVAGVLAAAAAQAQCDLHLALLAVEESGIAEYADTGSYRRGRWDYEDEFEAGEMTDRSVILSQWRAPDGSPRMAGEIPAEDDEFAPPNTLDDLDPDEEHFHEATGNEGASYERTYRRAALVLWPAHARFAVLAQGGLKATLPYLEDLTQRRADSAGAEQAALVAEAHDLAGYMIAAWPQADWYYAEGTQPSDIARMLGLLVRLRDTDAIERFLRAVVFARRRRQGDNTAIIAALETLPPESAPTLIEHLMRGPAAAAPAAAANLLARLATVWPDDRRGSLAGAASLLLAALPGDPARASPGDRAHTPRALEERPGVEPGLVADALTGLAAIDPALAERAVAYVLAKPRTYGVDAILLPALRQLAGHAIFHAPALGPLRDAVLAHLRARVAEPLAPPADWRRASKLPCHCAHCQQLARFLDDPGTKAWVFKAAEADRSHVLETIRKAGCDVDTRTDRQGRPYKLVCTKNQASYGMRVEQRAQDLKDLELLAP</sequence>
<dbReference type="RefSeq" id="WP_104517203.1">
    <property type="nucleotide sequence ID" value="NZ_NHRY01000039.1"/>
</dbReference>
<dbReference type="Gene3D" id="2.60.120.620">
    <property type="entry name" value="q2cbj1_9rhob like domain"/>
    <property type="match status" value="1"/>
</dbReference>
<evidence type="ECO:0000313" key="2">
    <source>
        <dbReference type="EMBL" id="PPQ38484.1"/>
    </source>
</evidence>
<comment type="caution">
    <text evidence="2">The sequence shown here is derived from an EMBL/GenBank/DDBJ whole genome shotgun (WGS) entry which is preliminary data.</text>
</comment>
<keyword evidence="3" id="KW-1185">Reference proteome</keyword>
<name>A0A2S6NN95_RHOGL</name>
<organism evidence="2 3">
    <name type="scientific">Rhodopila globiformis</name>
    <name type="common">Rhodopseudomonas globiformis</name>
    <dbReference type="NCBI Taxonomy" id="1071"/>
    <lineage>
        <taxon>Bacteria</taxon>
        <taxon>Pseudomonadati</taxon>
        <taxon>Pseudomonadota</taxon>
        <taxon>Alphaproteobacteria</taxon>
        <taxon>Acetobacterales</taxon>
        <taxon>Acetobacteraceae</taxon>
        <taxon>Rhodopila</taxon>
    </lineage>
</organism>
<dbReference type="EMBL" id="NHRY01000039">
    <property type="protein sequence ID" value="PPQ38484.1"/>
    <property type="molecule type" value="Genomic_DNA"/>
</dbReference>
<accession>A0A2S6NN95</accession>
<evidence type="ECO:0000313" key="3">
    <source>
        <dbReference type="Proteomes" id="UP000239724"/>
    </source>
</evidence>